<feature type="transmembrane region" description="Helical" evidence="1">
    <location>
        <begin position="6"/>
        <end position="26"/>
    </location>
</feature>
<reference evidence="3" key="1">
    <citation type="submission" date="2020-05" db="EMBL/GenBank/DDBJ databases">
        <authorList>
            <person name="Chiriac C."/>
            <person name="Salcher M."/>
            <person name="Ghai R."/>
            <person name="Kavagutti S V."/>
        </authorList>
    </citation>
    <scope>NUCLEOTIDE SEQUENCE</scope>
</reference>
<gene>
    <name evidence="2" type="ORF">UFOVP1033_47</name>
    <name evidence="3" type="ORF">UFOVP1631_47</name>
</gene>
<protein>
    <submittedName>
        <fullName evidence="3">Uncharacterized protein</fullName>
    </submittedName>
</protein>
<accession>A0A6J5T1G2</accession>
<keyword evidence="1" id="KW-1133">Transmembrane helix</keyword>
<evidence type="ECO:0000313" key="3">
    <source>
        <dbReference type="EMBL" id="CAB4220644.1"/>
    </source>
</evidence>
<evidence type="ECO:0000313" key="2">
    <source>
        <dbReference type="EMBL" id="CAB4179062.1"/>
    </source>
</evidence>
<keyword evidence="1" id="KW-0472">Membrane</keyword>
<sequence>MIIDTGTMIGIIIALSGSCLMMVLFMRENAELRKTIKYLLKKEENNG</sequence>
<name>A0A6J5T1G2_9CAUD</name>
<proteinExistence type="predicted"/>
<evidence type="ECO:0000256" key="1">
    <source>
        <dbReference type="SAM" id="Phobius"/>
    </source>
</evidence>
<organism evidence="3">
    <name type="scientific">uncultured Caudovirales phage</name>
    <dbReference type="NCBI Taxonomy" id="2100421"/>
    <lineage>
        <taxon>Viruses</taxon>
        <taxon>Duplodnaviria</taxon>
        <taxon>Heunggongvirae</taxon>
        <taxon>Uroviricota</taxon>
        <taxon>Caudoviricetes</taxon>
        <taxon>Peduoviridae</taxon>
        <taxon>Maltschvirus</taxon>
        <taxon>Maltschvirus maltsch</taxon>
    </lineage>
</organism>
<dbReference type="EMBL" id="LR796981">
    <property type="protein sequence ID" value="CAB4179062.1"/>
    <property type="molecule type" value="Genomic_DNA"/>
</dbReference>
<dbReference type="EMBL" id="LR797501">
    <property type="protein sequence ID" value="CAB4220644.1"/>
    <property type="molecule type" value="Genomic_DNA"/>
</dbReference>
<keyword evidence="1" id="KW-0812">Transmembrane</keyword>